<reference evidence="4 5" key="1">
    <citation type="journal article" date="2017" name="Chemistry">
        <title>Isolation, Biosynthesis and Chemical Modifications of Rubterolones A-F: Rare Tropolone Alkaloids from Actinomadura sp. 5-2.</title>
        <authorList>
            <person name="Guo H."/>
            <person name="Benndorf R."/>
            <person name="Leichnitz D."/>
            <person name="Klassen J.L."/>
            <person name="Vollmers J."/>
            <person name="Gorls H."/>
            <person name="Steinacker M."/>
            <person name="Weigel C."/>
            <person name="Dahse H.M."/>
            <person name="Kaster A.K."/>
            <person name="de Beer Z.W."/>
            <person name="Poulsen M."/>
            <person name="Beemelmanns C."/>
        </authorList>
    </citation>
    <scope>NUCLEOTIDE SEQUENCE [LARGE SCALE GENOMIC DNA]</scope>
    <source>
        <strain evidence="4 5">5-2</strain>
    </source>
</reference>
<feature type="compositionally biased region" description="Pro residues" evidence="2">
    <location>
        <begin position="7"/>
        <end position="21"/>
    </location>
</feature>
<dbReference type="GO" id="GO:0008908">
    <property type="term" value="F:isochorismatase activity"/>
    <property type="evidence" value="ECO:0007669"/>
    <property type="project" value="UniProtKB-EC"/>
</dbReference>
<keyword evidence="5" id="KW-1185">Reference proteome</keyword>
<dbReference type="InterPro" id="IPR050272">
    <property type="entry name" value="Isochorismatase-like_hydrls"/>
</dbReference>
<dbReference type="InterPro" id="IPR016291">
    <property type="entry name" value="Isochorismatase"/>
</dbReference>
<proteinExistence type="predicted"/>
<name>A0A2P4UF74_9ACTN</name>
<feature type="domain" description="Isochorismatase-like" evidence="3">
    <location>
        <begin position="32"/>
        <end position="202"/>
    </location>
</feature>
<dbReference type="Proteomes" id="UP000242367">
    <property type="component" value="Unassembled WGS sequence"/>
</dbReference>
<dbReference type="PANTHER" id="PTHR43540">
    <property type="entry name" value="PEROXYUREIDOACRYLATE/UREIDOACRYLATE AMIDOHYDROLASE-RELATED"/>
    <property type="match status" value="1"/>
</dbReference>
<evidence type="ECO:0000256" key="2">
    <source>
        <dbReference type="SAM" id="MobiDB-lite"/>
    </source>
</evidence>
<gene>
    <name evidence="4" type="primary">dhbB_2</name>
    <name evidence="4" type="ORF">BTM25_23240</name>
</gene>
<evidence type="ECO:0000313" key="4">
    <source>
        <dbReference type="EMBL" id="POM23703.1"/>
    </source>
</evidence>
<dbReference type="RefSeq" id="WP_205648083.1">
    <property type="nucleotide sequence ID" value="NZ_MTBP01000002.1"/>
</dbReference>
<dbReference type="Pfam" id="PF00857">
    <property type="entry name" value="Isochorismatase"/>
    <property type="match status" value="1"/>
</dbReference>
<dbReference type="EMBL" id="MTBP01000002">
    <property type="protein sequence ID" value="POM23703.1"/>
    <property type="molecule type" value="Genomic_DNA"/>
</dbReference>
<accession>A0A2P4UF74</accession>
<sequence>MALPEIAPYPMPGADEIPPPRVGWRPDPRRAVLLVHDMQNYFLDAFAGDPIPTLIANIDALRRAARAAGVPVVYTAQPGGQTPDQRGLQLDFWGAGVGAAAREPAIVDALAPQDGDILLTKWRYSAFLRTDLADLLLPRGRDQLIVTGVYAHIGCQATAVEAFMRDVQPFFVADALADFSAADHRAAVSFAARRCAVVTATAPLVRALAAVPAR</sequence>
<dbReference type="SUPFAM" id="SSF52499">
    <property type="entry name" value="Isochorismatase-like hydrolases"/>
    <property type="match status" value="1"/>
</dbReference>
<protein>
    <submittedName>
        <fullName evidence="4">Isochorismatase</fullName>
        <ecNumber evidence="4">3.3.2.1</ecNumber>
    </submittedName>
</protein>
<dbReference type="InterPro" id="IPR000868">
    <property type="entry name" value="Isochorismatase-like_dom"/>
</dbReference>
<evidence type="ECO:0000256" key="1">
    <source>
        <dbReference type="ARBA" id="ARBA00022801"/>
    </source>
</evidence>
<feature type="region of interest" description="Disordered" evidence="2">
    <location>
        <begin position="1"/>
        <end position="22"/>
    </location>
</feature>
<comment type="caution">
    <text evidence="4">The sequence shown here is derived from an EMBL/GenBank/DDBJ whole genome shotgun (WGS) entry which is preliminary data.</text>
</comment>
<evidence type="ECO:0000313" key="5">
    <source>
        <dbReference type="Proteomes" id="UP000242367"/>
    </source>
</evidence>
<dbReference type="EC" id="3.3.2.1" evidence="4"/>
<dbReference type="PANTHER" id="PTHR43540:SF3">
    <property type="entry name" value="ENTEROBACTIN SYNTHASE COMPONENT B"/>
    <property type="match status" value="1"/>
</dbReference>
<dbReference type="PRINTS" id="PR01398">
    <property type="entry name" value="ISCHRISMTASE"/>
</dbReference>
<evidence type="ECO:0000259" key="3">
    <source>
        <dbReference type="Pfam" id="PF00857"/>
    </source>
</evidence>
<dbReference type="PIRSF" id="PIRSF001111">
    <property type="entry name" value="Isochorismatase"/>
    <property type="match status" value="1"/>
</dbReference>
<keyword evidence="1 4" id="KW-0378">Hydrolase</keyword>
<dbReference type="InterPro" id="IPR036380">
    <property type="entry name" value="Isochorismatase-like_sf"/>
</dbReference>
<dbReference type="Gene3D" id="3.40.50.850">
    <property type="entry name" value="Isochorismatase-like"/>
    <property type="match status" value="1"/>
</dbReference>
<organism evidence="4 5">
    <name type="scientific">Actinomadura rubteroloni</name>
    <dbReference type="NCBI Taxonomy" id="1926885"/>
    <lineage>
        <taxon>Bacteria</taxon>
        <taxon>Bacillati</taxon>
        <taxon>Actinomycetota</taxon>
        <taxon>Actinomycetes</taxon>
        <taxon>Streptosporangiales</taxon>
        <taxon>Thermomonosporaceae</taxon>
        <taxon>Actinomadura</taxon>
    </lineage>
</organism>
<dbReference type="AlphaFoldDB" id="A0A2P4UF74"/>